<gene>
    <name evidence="2" type="ORF">ASJ30_02525</name>
    <name evidence="3" type="ORF">IGS73_02610</name>
</gene>
<evidence type="ECO:0000313" key="4">
    <source>
        <dbReference type="Proteomes" id="UP000182938"/>
    </source>
</evidence>
<dbReference type="GO" id="GO:0016787">
    <property type="term" value="F:hydrolase activity"/>
    <property type="evidence" value="ECO:0007669"/>
    <property type="project" value="UniProtKB-KW"/>
</dbReference>
<name>A0A1L3MDQ5_9MICO</name>
<dbReference type="RefSeq" id="WP_072623717.1">
    <property type="nucleotide sequence ID" value="NZ_CP013290.1"/>
</dbReference>
<dbReference type="EMBL" id="CP013290">
    <property type="protein sequence ID" value="APH00541.1"/>
    <property type="molecule type" value="Genomic_DNA"/>
</dbReference>
<reference evidence="2 4" key="1">
    <citation type="submission" date="2015-11" db="EMBL/GenBank/DDBJ databases">
        <authorList>
            <person name="Zhang Y."/>
            <person name="Guo Z."/>
        </authorList>
    </citation>
    <scope>NUCLEOTIDE SEQUENCE [LARGE SCALE GENOMIC DNA]</scope>
    <source>
        <strain evidence="2 4">YFY001</strain>
    </source>
</reference>
<evidence type="ECO:0000313" key="2">
    <source>
        <dbReference type="EMBL" id="APH00541.1"/>
    </source>
</evidence>
<dbReference type="KEGG" id="jte:ASJ30_02525"/>
<proteinExistence type="predicted"/>
<organism evidence="2 4">
    <name type="scientific">Janibacter indicus</name>
    <dbReference type="NCBI Taxonomy" id="857417"/>
    <lineage>
        <taxon>Bacteria</taxon>
        <taxon>Bacillati</taxon>
        <taxon>Actinomycetota</taxon>
        <taxon>Actinomycetes</taxon>
        <taxon>Micrococcales</taxon>
        <taxon>Intrasporangiaceae</taxon>
        <taxon>Janibacter</taxon>
    </lineage>
</organism>
<dbReference type="InterPro" id="IPR002925">
    <property type="entry name" value="Dienelactn_hydro"/>
</dbReference>
<dbReference type="InterPro" id="IPR029058">
    <property type="entry name" value="AB_hydrolase_fold"/>
</dbReference>
<evidence type="ECO:0000259" key="1">
    <source>
        <dbReference type="Pfam" id="PF01738"/>
    </source>
</evidence>
<evidence type="ECO:0000313" key="5">
    <source>
        <dbReference type="Proteomes" id="UP000593998"/>
    </source>
</evidence>
<keyword evidence="3" id="KW-0378">Hydrolase</keyword>
<dbReference type="SUPFAM" id="SSF53474">
    <property type="entry name" value="alpha/beta-Hydrolases"/>
    <property type="match status" value="1"/>
</dbReference>
<sequence length="200" mass="21450">MAQVLLFPSVLGVRQGITDLADALTGAGHSVTTVDHLEGVTFDDYPTAAARSQEIGFPAQMAYALEAARAVEGAFVAVGFSNGAAMAQWIAAQRPADARGVIMVGGGMPMRHLEAAWPPGVPGQVHVTAGDPFHEEDRQFDPMVDEQLQDDVEHAGGAYSYVEYQGDGHLFNDPTLPAEYQPEEARILTRRVIEFVDEVG</sequence>
<dbReference type="AlphaFoldDB" id="A0A1L3MDQ5"/>
<dbReference type="Proteomes" id="UP000182938">
    <property type="component" value="Chromosome"/>
</dbReference>
<evidence type="ECO:0000313" key="3">
    <source>
        <dbReference type="EMBL" id="QOK23335.1"/>
    </source>
</evidence>
<accession>A0A1L3MDQ5</accession>
<dbReference type="EMBL" id="CP062789">
    <property type="protein sequence ID" value="QOK23335.1"/>
    <property type="molecule type" value="Genomic_DNA"/>
</dbReference>
<protein>
    <submittedName>
        <fullName evidence="3">Dienelactone hydrolase family protein</fullName>
    </submittedName>
</protein>
<keyword evidence="4" id="KW-1185">Reference proteome</keyword>
<dbReference type="Gene3D" id="3.40.50.1820">
    <property type="entry name" value="alpha/beta hydrolase"/>
    <property type="match status" value="1"/>
</dbReference>
<reference evidence="3 5" key="2">
    <citation type="submission" date="2020-10" db="EMBL/GenBank/DDBJ databases">
        <title>Janibacter indicus TT2 genome sequence.</title>
        <authorList>
            <person name="Lee K."/>
            <person name="Ganzorig M."/>
        </authorList>
    </citation>
    <scope>NUCLEOTIDE SEQUENCE [LARGE SCALE GENOMIC DNA]</scope>
    <source>
        <strain evidence="3 5">TT2</strain>
    </source>
</reference>
<dbReference type="Pfam" id="PF01738">
    <property type="entry name" value="DLH"/>
    <property type="match status" value="1"/>
</dbReference>
<dbReference type="Proteomes" id="UP000593998">
    <property type="component" value="Chromosome"/>
</dbReference>
<feature type="domain" description="Dienelactone hydrolase" evidence="1">
    <location>
        <begin position="4"/>
        <end position="198"/>
    </location>
</feature>